<dbReference type="GO" id="GO:0048269">
    <property type="term" value="C:methionine adenosyltransferase complex"/>
    <property type="evidence" value="ECO:0007669"/>
    <property type="project" value="TreeGrafter"/>
</dbReference>
<name>A0A383ESZ0_9ZZZZ</name>
<feature type="domain" description="RmlD-like substrate binding" evidence="1">
    <location>
        <begin position="1"/>
        <end position="97"/>
    </location>
</feature>
<dbReference type="InterPro" id="IPR036291">
    <property type="entry name" value="NAD(P)-bd_dom_sf"/>
</dbReference>
<dbReference type="AlphaFoldDB" id="A0A383ESZ0"/>
<reference evidence="2" key="1">
    <citation type="submission" date="2018-05" db="EMBL/GenBank/DDBJ databases">
        <authorList>
            <person name="Lanie J.A."/>
            <person name="Ng W.-L."/>
            <person name="Kazmierczak K.M."/>
            <person name="Andrzejewski T.M."/>
            <person name="Davidsen T.M."/>
            <person name="Wayne K.J."/>
            <person name="Tettelin H."/>
            <person name="Glass J.I."/>
            <person name="Rusch D."/>
            <person name="Podicherti R."/>
            <person name="Tsui H.-C.T."/>
            <person name="Winkler M.E."/>
        </authorList>
    </citation>
    <scope>NUCLEOTIDE SEQUENCE</scope>
</reference>
<organism evidence="2">
    <name type="scientific">marine metagenome</name>
    <dbReference type="NCBI Taxonomy" id="408172"/>
    <lineage>
        <taxon>unclassified sequences</taxon>
        <taxon>metagenomes</taxon>
        <taxon>ecological metagenomes</taxon>
    </lineage>
</organism>
<dbReference type="GO" id="GO:0006556">
    <property type="term" value="P:S-adenosylmethionine biosynthetic process"/>
    <property type="evidence" value="ECO:0007669"/>
    <property type="project" value="TreeGrafter"/>
</dbReference>
<evidence type="ECO:0000259" key="1">
    <source>
        <dbReference type="Pfam" id="PF04321"/>
    </source>
</evidence>
<feature type="non-terminal residue" evidence="2">
    <location>
        <position position="1"/>
    </location>
</feature>
<dbReference type="Gene3D" id="3.90.25.10">
    <property type="entry name" value="UDP-galactose 4-epimerase, domain 1"/>
    <property type="match status" value="1"/>
</dbReference>
<dbReference type="Gene3D" id="3.40.50.720">
    <property type="entry name" value="NAD(P)-binding Rossmann-like Domain"/>
    <property type="match status" value="1"/>
</dbReference>
<dbReference type="Pfam" id="PF04321">
    <property type="entry name" value="RmlD_sub_bind"/>
    <property type="match status" value="1"/>
</dbReference>
<dbReference type="PANTHER" id="PTHR10491">
    <property type="entry name" value="DTDP-4-DEHYDRORHAMNOSE REDUCTASE"/>
    <property type="match status" value="1"/>
</dbReference>
<dbReference type="InterPro" id="IPR029903">
    <property type="entry name" value="RmlD-like-bd"/>
</dbReference>
<dbReference type="SUPFAM" id="SSF51735">
    <property type="entry name" value="NAD(P)-binding Rossmann-fold domains"/>
    <property type="match status" value="1"/>
</dbReference>
<protein>
    <recommendedName>
        <fullName evidence="1">RmlD-like substrate binding domain-containing protein</fullName>
    </recommendedName>
</protein>
<accession>A0A383ESZ0</accession>
<gene>
    <name evidence="2" type="ORF">METZ01_LOCUS512538</name>
</gene>
<dbReference type="PANTHER" id="PTHR10491:SF4">
    <property type="entry name" value="METHIONINE ADENOSYLTRANSFERASE 2 SUBUNIT BETA"/>
    <property type="match status" value="1"/>
</dbReference>
<proteinExistence type="predicted"/>
<evidence type="ECO:0000313" key="2">
    <source>
        <dbReference type="EMBL" id="SVE59684.1"/>
    </source>
</evidence>
<dbReference type="GO" id="GO:0048270">
    <property type="term" value="F:methionine adenosyltransferase regulator activity"/>
    <property type="evidence" value="ECO:0007669"/>
    <property type="project" value="TreeGrafter"/>
</dbReference>
<dbReference type="EMBL" id="UINC01228392">
    <property type="protein sequence ID" value="SVE59684.1"/>
    <property type="molecule type" value="Genomic_DNA"/>
</dbReference>
<dbReference type="InterPro" id="IPR005913">
    <property type="entry name" value="dTDP_dehydrorham_reduct"/>
</dbReference>
<sequence length="99" mass="11218">TYVPSLSRMLIEISERHLNGIIHAAGASKISRYEMAQMISEKLGLDGKLLKEVSINDLKWEAPRPKDSSLNVSKAISILNHKPQKIDYNINNFIDEIEK</sequence>